<proteinExistence type="predicted"/>
<evidence type="ECO:0000256" key="1">
    <source>
        <dbReference type="ARBA" id="ARBA00022499"/>
    </source>
</evidence>
<evidence type="ECO:0000313" key="5">
    <source>
        <dbReference type="Proteomes" id="UP000215914"/>
    </source>
</evidence>
<dbReference type="EMBL" id="MNCJ02000320">
    <property type="protein sequence ID" value="KAF5804255.1"/>
    <property type="molecule type" value="Genomic_DNA"/>
</dbReference>
<feature type="domain" description="Ubiquitin-like" evidence="3">
    <location>
        <begin position="73"/>
        <end position="144"/>
    </location>
</feature>
<gene>
    <name evidence="4" type="ORF">HanXRQr2_Chr05g0195021</name>
</gene>
<dbReference type="PANTHER" id="PTHR10666">
    <property type="entry name" value="UBIQUITIN"/>
    <property type="match status" value="1"/>
</dbReference>
<sequence length="314" mass="36154">MQLLIETSTGNTFTMMVEGSDTFDLVKAKIEEQCGRRLDNYCNIHWELVPPEPEPEPELDLVQWSKYLRPGAMQIFVRINNEKKTITLKPLFPDSTIFDLMDMIKEKTRIHNFDQNLFLVGMPLDYRGTIASNNIHWGSIVDIVEGPSLPWGEIYVETIQGKTITLKPEEDLGVIQVKAFIQDQAGIPTEQQRLVYAGDELDNDRYMSSYYIRNQSTLRLVDEAFKRIRVPMGIRICIDDDDDATQQRRNIYLVVESTDTIHVVKAKIQNVEGIPADRQVLFLPHKRLDDSFTLADYYFQEGTTLYLSCSKSSC</sequence>
<dbReference type="GO" id="GO:0003729">
    <property type="term" value="F:mRNA binding"/>
    <property type="evidence" value="ECO:0007669"/>
    <property type="project" value="UniProtKB-ARBA"/>
</dbReference>
<evidence type="ECO:0000313" key="4">
    <source>
        <dbReference type="EMBL" id="KAF5804255.1"/>
    </source>
</evidence>
<reference evidence="4" key="2">
    <citation type="submission" date="2020-06" db="EMBL/GenBank/DDBJ databases">
        <title>Helianthus annuus Genome sequencing and assembly Release 2.</title>
        <authorList>
            <person name="Gouzy J."/>
            <person name="Langlade N."/>
            <person name="Munos S."/>
        </authorList>
    </citation>
    <scope>NUCLEOTIDE SEQUENCE</scope>
    <source>
        <tissue evidence="4">Leaves</tissue>
    </source>
</reference>
<name>A0A9K3IWT0_HELAN</name>
<dbReference type="InterPro" id="IPR000626">
    <property type="entry name" value="Ubiquitin-like_dom"/>
</dbReference>
<dbReference type="PRINTS" id="PR00348">
    <property type="entry name" value="UBIQUITIN"/>
</dbReference>
<accession>A0A9K3IWT0</accession>
<comment type="caution">
    <text evidence="4">The sequence shown here is derived from an EMBL/GenBank/DDBJ whole genome shotgun (WGS) entry which is preliminary data.</text>
</comment>
<dbReference type="InterPro" id="IPR050158">
    <property type="entry name" value="Ubiquitin_ubiquitin-like"/>
</dbReference>
<keyword evidence="2" id="KW-0832">Ubl conjugation</keyword>
<evidence type="ECO:0000256" key="2">
    <source>
        <dbReference type="ARBA" id="ARBA00022843"/>
    </source>
</evidence>
<dbReference type="AlphaFoldDB" id="A0A9K3IWT0"/>
<keyword evidence="1" id="KW-1017">Isopeptide bond</keyword>
<dbReference type="InterPro" id="IPR019956">
    <property type="entry name" value="Ubiquitin_dom"/>
</dbReference>
<reference evidence="4" key="1">
    <citation type="journal article" date="2017" name="Nature">
        <title>The sunflower genome provides insights into oil metabolism, flowering and Asterid evolution.</title>
        <authorList>
            <person name="Badouin H."/>
            <person name="Gouzy J."/>
            <person name="Grassa C.J."/>
            <person name="Murat F."/>
            <person name="Staton S.E."/>
            <person name="Cottret L."/>
            <person name="Lelandais-Briere C."/>
            <person name="Owens G.L."/>
            <person name="Carrere S."/>
            <person name="Mayjonade B."/>
            <person name="Legrand L."/>
            <person name="Gill N."/>
            <person name="Kane N.C."/>
            <person name="Bowers J.E."/>
            <person name="Hubner S."/>
            <person name="Bellec A."/>
            <person name="Berard A."/>
            <person name="Berges H."/>
            <person name="Blanchet N."/>
            <person name="Boniface M.C."/>
            <person name="Brunel D."/>
            <person name="Catrice O."/>
            <person name="Chaidir N."/>
            <person name="Claudel C."/>
            <person name="Donnadieu C."/>
            <person name="Faraut T."/>
            <person name="Fievet G."/>
            <person name="Helmstetter N."/>
            <person name="King M."/>
            <person name="Knapp S.J."/>
            <person name="Lai Z."/>
            <person name="Le Paslier M.C."/>
            <person name="Lippi Y."/>
            <person name="Lorenzon L."/>
            <person name="Mandel J.R."/>
            <person name="Marage G."/>
            <person name="Marchand G."/>
            <person name="Marquand E."/>
            <person name="Bret-Mestries E."/>
            <person name="Morien E."/>
            <person name="Nambeesan S."/>
            <person name="Nguyen T."/>
            <person name="Pegot-Espagnet P."/>
            <person name="Pouilly N."/>
            <person name="Raftis F."/>
            <person name="Sallet E."/>
            <person name="Schiex T."/>
            <person name="Thomas J."/>
            <person name="Vandecasteele C."/>
            <person name="Vares D."/>
            <person name="Vear F."/>
            <person name="Vautrin S."/>
            <person name="Crespi M."/>
            <person name="Mangin B."/>
            <person name="Burke J.M."/>
            <person name="Salse J."/>
            <person name="Munos S."/>
            <person name="Vincourt P."/>
            <person name="Rieseberg L.H."/>
            <person name="Langlade N.B."/>
        </authorList>
    </citation>
    <scope>NUCLEOTIDE SEQUENCE</scope>
    <source>
        <tissue evidence="4">Leaves</tissue>
    </source>
</reference>
<feature type="domain" description="Ubiquitin-like" evidence="3">
    <location>
        <begin position="234"/>
        <end position="307"/>
    </location>
</feature>
<dbReference type="SUPFAM" id="SSF54236">
    <property type="entry name" value="Ubiquitin-like"/>
    <property type="match status" value="4"/>
</dbReference>
<dbReference type="Gene3D" id="3.10.20.90">
    <property type="entry name" value="Phosphatidylinositol 3-kinase Catalytic Subunit, Chain A, domain 1"/>
    <property type="match status" value="4"/>
</dbReference>
<dbReference type="Pfam" id="PF00240">
    <property type="entry name" value="ubiquitin"/>
    <property type="match status" value="3"/>
</dbReference>
<organism evidence="4 5">
    <name type="scientific">Helianthus annuus</name>
    <name type="common">Common sunflower</name>
    <dbReference type="NCBI Taxonomy" id="4232"/>
    <lineage>
        <taxon>Eukaryota</taxon>
        <taxon>Viridiplantae</taxon>
        <taxon>Streptophyta</taxon>
        <taxon>Embryophyta</taxon>
        <taxon>Tracheophyta</taxon>
        <taxon>Spermatophyta</taxon>
        <taxon>Magnoliopsida</taxon>
        <taxon>eudicotyledons</taxon>
        <taxon>Gunneridae</taxon>
        <taxon>Pentapetalae</taxon>
        <taxon>asterids</taxon>
        <taxon>campanulids</taxon>
        <taxon>Asterales</taxon>
        <taxon>Asteraceae</taxon>
        <taxon>Asteroideae</taxon>
        <taxon>Heliantheae alliance</taxon>
        <taxon>Heliantheae</taxon>
        <taxon>Helianthus</taxon>
    </lineage>
</organism>
<dbReference type="PROSITE" id="PS50053">
    <property type="entry name" value="UBIQUITIN_2"/>
    <property type="match status" value="3"/>
</dbReference>
<feature type="domain" description="Ubiquitin-like" evidence="3">
    <location>
        <begin position="152"/>
        <end position="221"/>
    </location>
</feature>
<protein>
    <submittedName>
        <fullName evidence="4">Ubiquitin domain-containing protein</fullName>
    </submittedName>
</protein>
<dbReference type="Gramene" id="mRNA:HanXRQr2_Chr05g0195021">
    <property type="protein sequence ID" value="CDS:HanXRQr2_Chr05g0195021.1"/>
    <property type="gene ID" value="HanXRQr2_Chr05g0195021"/>
</dbReference>
<dbReference type="InterPro" id="IPR029071">
    <property type="entry name" value="Ubiquitin-like_domsf"/>
</dbReference>
<keyword evidence="5" id="KW-1185">Reference proteome</keyword>
<dbReference type="SMART" id="SM00213">
    <property type="entry name" value="UBQ"/>
    <property type="match status" value="3"/>
</dbReference>
<dbReference type="Proteomes" id="UP000215914">
    <property type="component" value="Unassembled WGS sequence"/>
</dbReference>
<evidence type="ECO:0000259" key="3">
    <source>
        <dbReference type="PROSITE" id="PS50053"/>
    </source>
</evidence>